<gene>
    <name evidence="3" type="ORF">ACFPT7_20575</name>
</gene>
<dbReference type="InterPro" id="IPR029058">
    <property type="entry name" value="AB_hydrolase_fold"/>
</dbReference>
<dbReference type="InterPro" id="IPR046879">
    <property type="entry name" value="KANL3/Tex30_Abhydrolase"/>
</dbReference>
<dbReference type="Pfam" id="PF20408">
    <property type="entry name" value="Abhydrolase_11"/>
    <property type="match status" value="1"/>
</dbReference>
<dbReference type="PANTHER" id="PTHR42103:SF2">
    <property type="entry name" value="AB HYDROLASE-1 DOMAIN-CONTAINING PROTEIN"/>
    <property type="match status" value="1"/>
</dbReference>
<dbReference type="Gene3D" id="3.40.50.1820">
    <property type="entry name" value="alpha/beta hydrolase"/>
    <property type="match status" value="1"/>
</dbReference>
<keyword evidence="4" id="KW-1185">Reference proteome</keyword>
<dbReference type="PANTHER" id="PTHR42103">
    <property type="entry name" value="ALPHA/BETA-HYDROLASES SUPERFAMILY PROTEIN"/>
    <property type="match status" value="1"/>
</dbReference>
<feature type="region of interest" description="Disordered" evidence="1">
    <location>
        <begin position="247"/>
        <end position="269"/>
    </location>
</feature>
<organism evidence="3 4">
    <name type="scientific">Acidicapsa dinghuensis</name>
    <dbReference type="NCBI Taxonomy" id="2218256"/>
    <lineage>
        <taxon>Bacteria</taxon>
        <taxon>Pseudomonadati</taxon>
        <taxon>Acidobacteriota</taxon>
        <taxon>Terriglobia</taxon>
        <taxon>Terriglobales</taxon>
        <taxon>Acidobacteriaceae</taxon>
        <taxon>Acidicapsa</taxon>
    </lineage>
</organism>
<protein>
    <submittedName>
        <fullName evidence="3">Alpha/beta hydrolase</fullName>
    </submittedName>
</protein>
<name>A0ABW1EK93_9BACT</name>
<comment type="caution">
    <text evidence="3">The sequence shown here is derived from an EMBL/GenBank/DDBJ whole genome shotgun (WGS) entry which is preliminary data.</text>
</comment>
<dbReference type="GO" id="GO:0016787">
    <property type="term" value="F:hydrolase activity"/>
    <property type="evidence" value="ECO:0007669"/>
    <property type="project" value="UniProtKB-KW"/>
</dbReference>
<dbReference type="EMBL" id="JBHSPH010000010">
    <property type="protein sequence ID" value="MFC5864716.1"/>
    <property type="molecule type" value="Genomic_DNA"/>
</dbReference>
<feature type="region of interest" description="Disordered" evidence="1">
    <location>
        <begin position="1"/>
        <end position="31"/>
    </location>
</feature>
<dbReference type="SUPFAM" id="SSF53474">
    <property type="entry name" value="alpha/beta-Hydrolases"/>
    <property type="match status" value="1"/>
</dbReference>
<evidence type="ECO:0000259" key="2">
    <source>
        <dbReference type="Pfam" id="PF20408"/>
    </source>
</evidence>
<reference evidence="4" key="1">
    <citation type="journal article" date="2019" name="Int. J. Syst. Evol. Microbiol.">
        <title>The Global Catalogue of Microorganisms (GCM) 10K type strain sequencing project: providing services to taxonomists for standard genome sequencing and annotation.</title>
        <authorList>
            <consortium name="The Broad Institute Genomics Platform"/>
            <consortium name="The Broad Institute Genome Sequencing Center for Infectious Disease"/>
            <person name="Wu L."/>
            <person name="Ma J."/>
        </authorList>
    </citation>
    <scope>NUCLEOTIDE SEQUENCE [LARGE SCALE GENOMIC DNA]</scope>
    <source>
        <strain evidence="4">JCM 4087</strain>
    </source>
</reference>
<evidence type="ECO:0000256" key="1">
    <source>
        <dbReference type="SAM" id="MobiDB-lite"/>
    </source>
</evidence>
<sequence>MPAVSNRPEQQSAFGAPDQPHPGTNAPSIRSVELHGPAGRLEALLNEGHPDAKFVSLVCHPHPLGGGTMHNKVVYHAAKVFHGFGWPVLRFNFRGAGLSEGEHDGSSEFQDVQTALDWLTLHYDKPIIAAGFSFGAAMGLAACCGNASIHGFAALGLPSEAQGRHYRYPMLAECAMPKLFLSGDRDQFATPDQLRMIIASAAEPKTFVLIPGADHFFFRALPAMQEALRSWILTSFPALFPDRQSHISGKPADSATSAVAFESNHHDRK</sequence>
<keyword evidence="3" id="KW-0378">Hydrolase</keyword>
<dbReference type="RefSeq" id="WP_263332679.1">
    <property type="nucleotide sequence ID" value="NZ_JAGSYH010000001.1"/>
</dbReference>
<accession>A0ABW1EK93</accession>
<proteinExistence type="predicted"/>
<feature type="domain" description="KANL3/Tex30 alpha/beta hydrolase-like" evidence="2">
    <location>
        <begin position="66"/>
        <end position="217"/>
    </location>
</feature>
<evidence type="ECO:0000313" key="3">
    <source>
        <dbReference type="EMBL" id="MFC5864716.1"/>
    </source>
</evidence>
<evidence type="ECO:0000313" key="4">
    <source>
        <dbReference type="Proteomes" id="UP001596091"/>
    </source>
</evidence>
<dbReference type="Proteomes" id="UP001596091">
    <property type="component" value="Unassembled WGS sequence"/>
</dbReference>